<dbReference type="Gene3D" id="1.25.10.10">
    <property type="entry name" value="Leucine-rich Repeat Variant"/>
    <property type="match status" value="1"/>
</dbReference>
<dbReference type="GO" id="GO:0005737">
    <property type="term" value="C:cytoplasm"/>
    <property type="evidence" value="ECO:0007669"/>
    <property type="project" value="TreeGrafter"/>
</dbReference>
<gene>
    <name evidence="2" type="ORF">EVOR1521_LOCUS13364</name>
</gene>
<evidence type="ECO:0000313" key="3">
    <source>
        <dbReference type="Proteomes" id="UP001178507"/>
    </source>
</evidence>
<keyword evidence="3" id="KW-1185">Reference proteome</keyword>
<organism evidence="2 3">
    <name type="scientific">Effrenium voratum</name>
    <dbReference type="NCBI Taxonomy" id="2562239"/>
    <lineage>
        <taxon>Eukaryota</taxon>
        <taxon>Sar</taxon>
        <taxon>Alveolata</taxon>
        <taxon>Dinophyceae</taxon>
        <taxon>Suessiales</taxon>
        <taxon>Symbiodiniaceae</taxon>
        <taxon>Effrenium</taxon>
    </lineage>
</organism>
<reference evidence="2" key="1">
    <citation type="submission" date="2023-08" db="EMBL/GenBank/DDBJ databases">
        <authorList>
            <person name="Chen Y."/>
            <person name="Shah S."/>
            <person name="Dougan E. K."/>
            <person name="Thang M."/>
            <person name="Chan C."/>
        </authorList>
    </citation>
    <scope>NUCLEOTIDE SEQUENCE</scope>
</reference>
<feature type="domain" description="PUM-HD" evidence="1">
    <location>
        <begin position="1"/>
        <end position="147"/>
    </location>
</feature>
<proteinExistence type="predicted"/>
<comment type="caution">
    <text evidence="2">The sequence shown here is derived from an EMBL/GenBank/DDBJ whole genome shotgun (WGS) entry which is preliminary data.</text>
</comment>
<dbReference type="GO" id="GO:0010608">
    <property type="term" value="P:post-transcriptional regulation of gene expression"/>
    <property type="evidence" value="ECO:0007669"/>
    <property type="project" value="TreeGrafter"/>
</dbReference>
<sequence length="147" mass="16416">MPAILALDRHWLDELLLVFVPVLHQVADTNYGAAVLICCFERLAKLERDLPPLRGQWALISEMARQAVSLAAGPYAHRVVQQLLQLWGFQKCRAIVQALKPQLCALSCEQHGAHVVLMMLREAPREVQEGLAGELTSPESLQKLMSK</sequence>
<evidence type="ECO:0000259" key="1">
    <source>
        <dbReference type="PROSITE" id="PS50303"/>
    </source>
</evidence>
<dbReference type="InterPro" id="IPR016024">
    <property type="entry name" value="ARM-type_fold"/>
</dbReference>
<dbReference type="PANTHER" id="PTHR12537">
    <property type="entry name" value="RNA BINDING PROTEIN PUMILIO-RELATED"/>
    <property type="match status" value="1"/>
</dbReference>
<protein>
    <recommendedName>
        <fullName evidence="1">PUM-HD domain-containing protein</fullName>
    </recommendedName>
</protein>
<dbReference type="EMBL" id="CAUJNA010001487">
    <property type="protein sequence ID" value="CAJ1387246.1"/>
    <property type="molecule type" value="Genomic_DNA"/>
</dbReference>
<dbReference type="AlphaFoldDB" id="A0AA36IGJ1"/>
<feature type="non-terminal residue" evidence="2">
    <location>
        <position position="147"/>
    </location>
</feature>
<dbReference type="GO" id="GO:0003729">
    <property type="term" value="F:mRNA binding"/>
    <property type="evidence" value="ECO:0007669"/>
    <property type="project" value="TreeGrafter"/>
</dbReference>
<dbReference type="PROSITE" id="PS50303">
    <property type="entry name" value="PUM_HD"/>
    <property type="match status" value="1"/>
</dbReference>
<dbReference type="SUPFAM" id="SSF48371">
    <property type="entry name" value="ARM repeat"/>
    <property type="match status" value="1"/>
</dbReference>
<dbReference type="InterPro" id="IPR011989">
    <property type="entry name" value="ARM-like"/>
</dbReference>
<dbReference type="Proteomes" id="UP001178507">
    <property type="component" value="Unassembled WGS sequence"/>
</dbReference>
<name>A0AA36IGJ1_9DINO</name>
<accession>A0AA36IGJ1</accession>
<dbReference type="InterPro" id="IPR033133">
    <property type="entry name" value="PUM-HD"/>
</dbReference>
<evidence type="ECO:0000313" key="2">
    <source>
        <dbReference type="EMBL" id="CAJ1387246.1"/>
    </source>
</evidence>